<evidence type="ECO:0000259" key="10">
    <source>
        <dbReference type="PROSITE" id="PS50075"/>
    </source>
</evidence>
<dbReference type="CDD" id="cd08956">
    <property type="entry name" value="KR_3_FAS_SDR_x"/>
    <property type="match status" value="4"/>
</dbReference>
<feature type="domain" description="Carrier" evidence="10">
    <location>
        <begin position="5129"/>
        <end position="5204"/>
    </location>
</feature>
<evidence type="ECO:0000256" key="2">
    <source>
        <dbReference type="ARBA" id="ARBA00022450"/>
    </source>
</evidence>
<evidence type="ECO:0000256" key="3">
    <source>
        <dbReference type="ARBA" id="ARBA00022553"/>
    </source>
</evidence>
<dbReference type="InterPro" id="IPR036291">
    <property type="entry name" value="NAD(P)-bd_dom_sf"/>
</dbReference>
<dbReference type="GO" id="GO:0006633">
    <property type="term" value="P:fatty acid biosynthetic process"/>
    <property type="evidence" value="ECO:0007669"/>
    <property type="project" value="InterPro"/>
</dbReference>
<dbReference type="Gene3D" id="3.40.366.10">
    <property type="entry name" value="Malonyl-Coenzyme A Acyl Carrier Protein, domain 2"/>
    <property type="match status" value="4"/>
</dbReference>
<dbReference type="Pfam" id="PF14765">
    <property type="entry name" value="PS-DH"/>
    <property type="match status" value="4"/>
</dbReference>
<feature type="domain" description="PKS/mFAS DH" evidence="12">
    <location>
        <begin position="6102"/>
        <end position="6381"/>
    </location>
</feature>
<dbReference type="SUPFAM" id="SSF51735">
    <property type="entry name" value="NAD(P)-binding Rossmann-fold domains"/>
    <property type="match status" value="8"/>
</dbReference>
<dbReference type="SUPFAM" id="SSF53474">
    <property type="entry name" value="alpha/beta-Hydrolases"/>
    <property type="match status" value="1"/>
</dbReference>
<evidence type="ECO:0000313" key="14">
    <source>
        <dbReference type="Proteomes" id="UP000523447"/>
    </source>
</evidence>
<dbReference type="GO" id="GO:0004315">
    <property type="term" value="F:3-oxoacyl-[acyl-carrier-protein] synthase activity"/>
    <property type="evidence" value="ECO:0007669"/>
    <property type="project" value="InterPro"/>
</dbReference>
<dbReference type="Pfam" id="PF08659">
    <property type="entry name" value="KR"/>
    <property type="match status" value="4"/>
</dbReference>
<dbReference type="InterPro" id="IPR020806">
    <property type="entry name" value="PKS_PP-bd"/>
</dbReference>
<evidence type="ECO:0000259" key="11">
    <source>
        <dbReference type="PROSITE" id="PS52004"/>
    </source>
</evidence>
<evidence type="ECO:0000256" key="9">
    <source>
        <dbReference type="PROSITE-ProRule" id="PRU01363"/>
    </source>
</evidence>
<dbReference type="SMART" id="SM01294">
    <property type="entry name" value="PKS_PP_betabranch"/>
    <property type="match status" value="3"/>
</dbReference>
<feature type="domain" description="Ketosynthase family 3 (KS3)" evidence="11">
    <location>
        <begin position="1778"/>
        <end position="2195"/>
    </location>
</feature>
<name>A0A7X6LYW7_9NOCA</name>
<accession>A0A7X6LYW7</accession>
<evidence type="ECO:0000256" key="4">
    <source>
        <dbReference type="ARBA" id="ARBA00022679"/>
    </source>
</evidence>
<dbReference type="Proteomes" id="UP000523447">
    <property type="component" value="Unassembled WGS sequence"/>
</dbReference>
<feature type="active site" description="Proton acceptor; for dehydratase activity" evidence="9">
    <location>
        <position position="967"/>
    </location>
</feature>
<dbReference type="Pfam" id="PF00109">
    <property type="entry name" value="ketoacyl-synt"/>
    <property type="match status" value="4"/>
</dbReference>
<dbReference type="PANTHER" id="PTHR43775:SF51">
    <property type="entry name" value="INACTIVE PHENOLPHTHIOCEROL SYNTHESIS POLYKETIDE SYNTHASE TYPE I PKS1-RELATED"/>
    <property type="match status" value="1"/>
</dbReference>
<gene>
    <name evidence="13" type="ORF">HGA07_15945</name>
</gene>
<dbReference type="InterPro" id="IPR057326">
    <property type="entry name" value="KR_dom"/>
</dbReference>
<feature type="active site" description="Proton donor; for dehydratase activity" evidence="9">
    <location>
        <position position="1128"/>
    </location>
</feature>
<dbReference type="Pfam" id="PF21089">
    <property type="entry name" value="PKS_DH_N"/>
    <property type="match status" value="4"/>
</dbReference>
<dbReference type="SMART" id="SM00827">
    <property type="entry name" value="PKS_AT"/>
    <property type="match status" value="4"/>
</dbReference>
<feature type="region of interest" description="C-terminal hotdog fold" evidence="9">
    <location>
        <begin position="4545"/>
        <end position="4685"/>
    </location>
</feature>
<feature type="domain" description="Ketosynthase family 3 (KS3)" evidence="11">
    <location>
        <begin position="3512"/>
        <end position="3929"/>
    </location>
</feature>
<dbReference type="GO" id="GO:0031177">
    <property type="term" value="F:phosphopantetheine binding"/>
    <property type="evidence" value="ECO:0007669"/>
    <property type="project" value="InterPro"/>
</dbReference>
<dbReference type="RefSeq" id="WP_051031273.1">
    <property type="nucleotide sequence ID" value="NZ_CAWPHS010000007.1"/>
</dbReference>
<dbReference type="SMART" id="SM00822">
    <property type="entry name" value="PKS_KR"/>
    <property type="match status" value="4"/>
</dbReference>
<dbReference type="SUPFAM" id="SSF52151">
    <property type="entry name" value="FabD/lysophospholipase-like"/>
    <property type="match status" value="4"/>
</dbReference>
<dbReference type="PROSITE" id="PS00606">
    <property type="entry name" value="KS3_1"/>
    <property type="match status" value="4"/>
</dbReference>
<organism evidence="13 14">
    <name type="scientific">Nocardia veterana</name>
    <dbReference type="NCBI Taxonomy" id="132249"/>
    <lineage>
        <taxon>Bacteria</taxon>
        <taxon>Bacillati</taxon>
        <taxon>Actinomycetota</taxon>
        <taxon>Actinomycetes</taxon>
        <taxon>Mycobacteriales</taxon>
        <taxon>Nocardiaceae</taxon>
        <taxon>Nocardia</taxon>
    </lineage>
</organism>
<dbReference type="Gene3D" id="3.40.50.720">
    <property type="entry name" value="NAD(P)-binding Rossmann-like Domain"/>
    <property type="match status" value="4"/>
</dbReference>
<dbReference type="Gene3D" id="3.40.50.1820">
    <property type="entry name" value="alpha/beta hydrolase"/>
    <property type="match status" value="1"/>
</dbReference>
<proteinExistence type="predicted"/>
<keyword evidence="3" id="KW-0597">Phosphoprotein</keyword>
<feature type="domain" description="Ketosynthase family 3 (KS3)" evidence="11">
    <location>
        <begin position="37"/>
        <end position="449"/>
    </location>
</feature>
<feature type="region of interest" description="N-terminal hotdog fold" evidence="9">
    <location>
        <begin position="2671"/>
        <end position="2796"/>
    </location>
</feature>
<dbReference type="Gene3D" id="3.40.47.10">
    <property type="match status" value="4"/>
</dbReference>
<dbReference type="Pfam" id="PF02801">
    <property type="entry name" value="Ketoacyl-synt_C"/>
    <property type="match status" value="4"/>
</dbReference>
<dbReference type="FunFam" id="3.40.47.10:FF:000019">
    <property type="entry name" value="Polyketide synthase type I"/>
    <property type="match status" value="4"/>
</dbReference>
<evidence type="ECO:0000313" key="13">
    <source>
        <dbReference type="EMBL" id="NKY87122.1"/>
    </source>
</evidence>
<dbReference type="InterPro" id="IPR032821">
    <property type="entry name" value="PKS_assoc"/>
</dbReference>
<dbReference type="Pfam" id="PF00550">
    <property type="entry name" value="PP-binding"/>
    <property type="match status" value="4"/>
</dbReference>
<dbReference type="InterPro" id="IPR009081">
    <property type="entry name" value="PP-bd_ACP"/>
</dbReference>
<dbReference type="Pfam" id="PF00975">
    <property type="entry name" value="Thioesterase"/>
    <property type="match status" value="1"/>
</dbReference>
<dbReference type="SUPFAM" id="SSF53901">
    <property type="entry name" value="Thiolase-like"/>
    <property type="match status" value="4"/>
</dbReference>
<dbReference type="InterPro" id="IPR013968">
    <property type="entry name" value="PKS_KR"/>
</dbReference>
<comment type="pathway">
    <text evidence="1">Lipid metabolism.</text>
</comment>
<dbReference type="SMART" id="SM00826">
    <property type="entry name" value="PKS_DH"/>
    <property type="match status" value="4"/>
</dbReference>
<dbReference type="InterPro" id="IPR016035">
    <property type="entry name" value="Acyl_Trfase/lysoPLipase"/>
</dbReference>
<dbReference type="PANTHER" id="PTHR43775">
    <property type="entry name" value="FATTY ACID SYNTHASE"/>
    <property type="match status" value="1"/>
</dbReference>
<dbReference type="InterPro" id="IPR049551">
    <property type="entry name" value="PKS_DH_C"/>
</dbReference>
<reference evidence="13 14" key="1">
    <citation type="submission" date="2020-04" db="EMBL/GenBank/DDBJ databases">
        <title>MicrobeNet Type strains.</title>
        <authorList>
            <person name="Nicholson A.C."/>
        </authorList>
    </citation>
    <scope>NUCLEOTIDE SEQUENCE [LARGE SCALE GENOMIC DNA]</scope>
    <source>
        <strain evidence="13 14">DSM 44445</strain>
    </source>
</reference>
<dbReference type="PROSITE" id="PS52004">
    <property type="entry name" value="KS3_2"/>
    <property type="match status" value="4"/>
</dbReference>
<keyword evidence="6" id="KW-0443">Lipid metabolism</keyword>
<dbReference type="InterPro" id="IPR020802">
    <property type="entry name" value="TesA-like"/>
</dbReference>
<dbReference type="InterPro" id="IPR049552">
    <property type="entry name" value="PKS_DH_N"/>
</dbReference>
<sequence>MTNPDDKTQKLAQALRVSLKETERLRARNRKLDAALREPIAIVGMACRYPGGVDSPEALWRLVAEGGDATSEFPANRGWDVERLYDRTGETPGSTYTREGGFLHSAGEFDAAFFGISPNEAAMMDPQQFLLLETSWEALERSGIDAASLRGSSTGVFTGMMYHDYPANANSGAIASGRVSYVLGFEGPSVTVDTACSSSLVAMHLAAQSLRSGECDLALAGGVTVMATPETFIEFSRQRGLSPDGRCKSFADAADGVGWSEGVGVLVLERLSDAQRNGHRILAVLAGSAVNQDGASNGLTAPNGPSQRRVIRQALANAGVSPADVDVVEAHGTGTTLGDPIEAQALLATYGQDRDPGRPLWLGSLKSNIGHAQAAAGVGGVIKMIMAMRHGVLPRTLHVDRPSTKVDWSQGNIELLTEPVEWPEVDRPRRAGVSSFGISGTNAHVIIEQPPVIEPAPDPVVRTAPAGGVLPWVVSARSGVALPAQAARLATHLAGSGSTAGEQDPLDVGFSLASRGLFEHRAVVFGEHWDELLAGVRALAAGESDARVVTGRVVPGSTGVVFSGQGAQWAGMAAGLRVYPVFAEQFDAIVAELDPLLEQGISLSEAVESEEIVDRTVFAQAGLFAFEVALFRLLESWGMRADVVAGHSIGEVAAAHVAGVLSLSDACVLVAARGRLMQALPAGGAMVAVGACEADVLSLLPQNVSIAAVNGPSSVVVSGVEDAVGAVVEGCVGRGWRTRRLRVSHAFHSVLMEPMLDEFASAIAGLAFAAPSLSVVSTVSGAAVGAEMSDPAYWVGQVREAVRFADAVTTMAELGVTRFAEIGPDAVLTPMITQTLDETQIAALADATPTVTALARKQRADARTVLAGVARLFVAGTEVDWAALYSGTGARRIDLPTYAFQHERYWLDVRQVLAGSWLGAELGGVTAAGLDVVDHPLLGAAVPHPESGGVSFTGRWSVDSVSWLADHSVFGVVLLPGTGFVELAAHVGGLLGCGVVEELVLHTPLVLPPDGAVSVQVVVAAADDTGRRRLTVHSRRSPEQPWTIHAEGVLTPAAASADFDLTAWPPNDARPLDIDGSYDELLDLGYGYGPAFRGLRAAWQRGDELFAEVALPDPEDAEGFGIHPALFDAALHVRIVHALRTHGGTSPALPFSWNGVAVHAAGAAVVRVRIALEGDTFGVQVADEQGRPVLSVAALLSRTVSAEQLDANRVAQDLFAVEWVAASRAATAAPERVAVLGYGPSAAPVSEYRDLAALIAELNAAEAPATPDIVLLRCPDSAGTPPESARRVVTDVLETVQLWLGDARFASSRLVVVTEGAVAVGISDRINLGQAPVWGLLRAAQAEHPDRFQLLDLDPGADAAHDPMALAALAAAAAGEPEMAVRGGALLVPRLSRQPVGTIAGPDLPGTVLVTGGTGGLGAVIARHLVTKYGARQLLLTSRRGADAPGAAELADELAELGAQVRIAACDVSDPAAVTALIDSIPDEHPLVGVVHAAGAADNGVVESMTADRIDHVFAPKADAAWHLHESTRDRPLSMFVLVSSAGGLVLAAGQANYAAANVFLDALAVHRRSAGLPATSIDYGLWARSSGLGTELSEADFERMRRQGFPALTEAEGLGLLDAALATDAAQLVALRMDPAVLRTRGEQLPALMRRIVPAPVRRTTATSGAARAFLDTLAGLSGAQRRAAVLDLVRSVAAGVLGHASAEAVEPQRAFQQLGFDSLGAVEFRNRLNAATGLKLPATLVFDYPNAQIVAEFIESELGGTTTAVEPVVDRVRVGDDPIAIVAMSCRYPGGVASPEDLWRLVFEGVDTTGELPVDRGWDIDALYDPEPGKAGKSYTRRGSFLYSAAEFDADFFGISPNEATLMDPQQRLLLETSWEALERAGIDPSVLRGSATGVFTGVMYHDYGHASESGNSAGGSLVSGRVAYTLGLEGPAVSVDTACSSSLVALHLAAGSLRSGECDLALAGGVAVMSSPEMFIEFSRQRGLSPDGRCRAFADAADGVGWSEGVGVLVLERLSDARRNGHDVLAVLAGSAVNQDGASNGFTAPNGPSQRRVIRQALANAGISPADVDAVEAHGTGTTLGDPIEAQALLATYGQDRDPGRPLWLGSLKSNIGHAQAAAGVGGVIKMIMAMRHGVLPRTLHVDRPSTKVDWSQGNIELLTEPVEWPEVDRPRRAGVSSFGISGTNAHVIIEQADVVTGAVEPVRSAPAGGTVPWVVTARGADALAEQADRLAAGVADRDPVDVGFSLVSSRAVFEHRAVVLGEHGGDLLAGVRALAAGESDARVVAGRVVSGSTGVVFSGQGAQWAGMAAGLRVYPVFAEQFDAIAAELDPLLGQGISLSDALSDESLVDRTVFAQAGLFAFEVALFRLLESWGVRVDVVAGHSIGEVAAAHVAGVLSLSDACVLVAARGRLMQALPSGGSMVAVGACEADVLGLLGEVGVSVGRVSIAAVNGPSSVVVSGVEDAVGAVVEECVGRGWRTRRLRVSHAFHSVLMEPMLDEFASAIAGLTFAAPVLSVVSTVSGVRVEREMCDPAYWVGQVREAVRFADAVTTMAELGVTRFAEIGPDAVLTPMVTQTLEVRAETASAPAPTVTALARKQRADARTVLAGVAELFVAGTEVDWAALYSDTGARRIDLPTYAFQRRRYWLEATPSTGGDLRASGLAATGHPLVTAVVSQPDTATLTLTGRLSVQSQPWLADHRVLGAVVFPGTGFVDVALHAGERVGCPNLDELVLQAPLVLPETGGVALRVVVGDQDETGRRSVRIFSCPDHEVDATPWTLHAEGVLTAEAVADVAPLPWPPAGASTIDIEGVYDELQDLGYGYGPVFQGLRAAWRRGDELFAEVALPDSTDTDGFGIHPALFDAALHIGIVHTLRAGELGNSPALPFTWNRVALGSATARVARVRIEPTDGGLGVRIADEHGQPMLSVAALVSRPVSTERLTTNPVSDSLFGVEWSAVSTPSAAADPTRVAVVGPPGSGDAPGHPDLEALIADLDATPDAIVPEVVLYACPEPAAAPPDAAREAVTEVLATVQRWLREPRFAGSRLIVVTRQAVRVGVSDPVHLAHAPVWGLVRAAQAEQPGRFQLLDAGPDLDLAVVAASVSGHTEPEMAQRGAEVLVPRLRRHSAGTAVRELGSGTVLITGGTGGLGALFARHLVANHGVRHLILTSRRGPDAPGADQLRAELTGLGAQVRIVACDVSDRAALAAVLDDIPAAHPLAGVVHAAGTADNGLIESLSADRIGPVFAPKVDAAWHLHELTRDRSLSLFVLVSSVGGLVLAAGQANYAAANVFLDALAAYRRTAGLPATSIDYGLWTATTGLGSMLSETDVERIRRQGLPPLSEAEGLALFDLAIATESAQLVALRVDPVALRDRGDQLPALLRAIAPAPARRRTRTPSSERTLASRLAGLAEPDRHTAILDLVRSVAAGVLGHESVAAIEPQRAFQQLGFDSLGAVEFRNRLNAATGLKLPATLIFDYPNAQIVAEFIGSELAGAVAADEQPAATVRVDDDPIAIVAMSCRYPGGVASPEDLWRLVFEGIETTGEMPVDRGWDIDGIYDPEPGKPGKTYARTGGFLYSAAEFDADFFGISPNEATLMDPQQRLLLETSWEALERAGVDPAVLRGTATGVFTGVMYHDYAQGTGKAGSAGGSMVSGRIAYTLGLEGPAVSVDTACSSSLVAMHLAAQSLRSGECDLALAGGVAVMSTPDMFLEFGRQRGLSPDGRCKSFADAADGVGWSEGAGMLVLERLSDARRNGHDVLAVLAGSAVNQDGASNGFTAPNGPSQRRVIRQALANAGISPADVDAVEAHGTGTTLGDPIEAQALLATYGQDRDPGRPLWLGSLKSNIGHAQAAAGVGGVIKMVMAMRHGVLPRTLHVDRPSTKVDWSQGNIELLTEPVEWPETNRPRRAGISSFGLSGTNAHVIVEQPPASGPASAPVDKTVPAGGLLPWVTSGRTAEALTEQARRLAAHIGHHHPVDIGFSLASSRAVFEHRAVVLASTLDGLLAGTQALGRGESDARVVAGRVVSGSTGVVFSGQGAQWAGMAAGLRVYPVFAEQFDAIVAELDPLLGQSVSLAEALGSESLVDRTVFAQAGLFAFEVALFRLLESWGMRPDVVAGHSIGEVAAAHVAGVLSLSDACVLVAARGRLMQALPSGGSMVAVGASESDVLGLLGEVGVSAGRVSVAAVNGPSSVVVSGVEDAVGAVVEECVARGWRTRRLRVSHAFHSVLMEPMLDEFASAIAGLAFDSPALSVVSTVTGAPVEREMSDPAYWVGQVRDAVRFADAVTTMAELGVTRFAEIGPDAVLTPMITQTLEDSTATSPAPSPTVVPLARRLQADPATLSAGVARLFVAGTEVDWARCYAGTGARRIDLPTYAFQRRRYWLADSSAVGSGGARAMGLDATGHPVLSAVVSQPDSEEVALAGRLSLQTHPWLADHAVLDTVLFPGAGIVELALAAGERVGCATLEELVLRAPLPLPDTSGLAVRVVVGAADETGRRPVRLYSRLDDEAEPAPSWTVHAEGALVPGNPDVPGDPVQWPPADAAAVDIDGVYAALDAQGYHYGPAFRALQAVRRAPDGTLYAEVELPESARADATRFGIHPALLDAALHALRVADEGAETAGPALPFEWSGVTVHAAGADAVRVRLTRVGERDVALDLVDATGAPVATVRRLASRLFDAGQLAGGVAAVRHALFRTDWTPIPVSATDVAVATWPDLGDRVPPAVVFDCPSGNDPAAVHAATAEALAVLQSWTASDRFADSVLVIRTGGAVSVAGEPVTNLAAAAVGGLVRSVQAEHPGRVVLVDTDSALDGLLGGILAAAEPQVAVRNRNVYGARLVRAVPAAADGPRFDPDETVLITGAGGLLAGLLTRHLVATRGARRLLLVSRRGESAPGAAELAAELAELGVVVEFAACDVADRGALAAVLARIPADHPLTGVYHLAGVLDDGALASLTPARMETVLGPKADAALHLHELTADLPLRAFVLFSSVAGVFGNPGQGNYAAANACLDALATHRTASGLPGTSLVWGLWDGGMAEGLGDADRRRMSRSGILPLAAEQGLALFDAAMSVDAPAPVLARLDIEGIRSAETAVPVLLSSLVPARRTAASGAFTALRARLSSTPDTERFDVLAEIVRAQIAATLGHQDPNAIAADRAFNELGFDSITAVEFRNALKAVTGLQLPATLVFDYPTPAALAGYLADELTGGRRDTEATATRAVDDDPIAVVGMACRYPGGITSPEELWDLVRTGRDAITPLPDDRGWDIDGIYDPEPGRPGKSYTREGGFLHSAAEFDPDFFGIGPNEATMMDPQQRQLLETTWEALERAGVDPTVLRGSATGVFAGVMYHDYAQGSGNSAAGSLVSGRIAYTLGLEGPAVSVDTACSSSLVAMHLAAQSLRSGECDLALAGGVTVMATPETFVEFSRQRGLSPDGRCKSFADAADGVGWSEGAGMLVLERLSDAQRNGHRILAVLAGSAVNQDGASNGLTAPNGPSQRRVIRQALANAGISPADVDVVEAHGTGTTLGDPIEAQALLATYGQDRDPGRPLWLGSLKSNIGHAQAAAGVGGVIKMIMAMRHGVLPRTLHVDAPSTKVDWSEGHVRLLTEPVPWPATDRPRRAGVSSFGISGTNAHLIVEQAPAEDVASVTEVVPAVLPWVVSARGDEALAGQAARLAAHVERHDPDPVDVGFSLVSSRAVFEHRAVVLGEHGGELLGGVRALAAGESDARVVTGRVVSGSTGVVFSGQGAQWAGMASGLRAAYPVFAEHFDVIVAELDPLLGQSVSLLEALGSEDFVDRTVFAQAGLFAFEVALFRLLESWGMRPDVVAGHSIGEVAAAHVAGVLSLSDACVLVAARGRLMQALPSGRSMVAVGASESDVLGLLGEVGVSAGRVSVAAVNGPSSVVVSGVEDAVGAVVEECVARGWRTRRLRVSHAFHSVLMEPMLDEFASAIAGLAFDSPALSVVSTVTGAPVEREMSDPAYWVGQVRDAVRFADAVTTMAELGVTRFAEIGPDAVLTPMVAQTVEAATTIALGRRHHTTPAALLTGLAGLYVSGATVDWASYYAGTGATRIDLPTYSFQHRRFWATGPLRTGEPSALGLRSTEHPMLGALVAQPEGGGVRLTGRLSTVTHPWLADHDVLGAVLLPGTGFVELAIHAGDQVGCPELADLTLREPLVFRGNGGVQLQVVVGDNDDTGSRRIDIYARPDEDDPTAPWTHHAQGRARPGGEIAAAANPADFLEWPPAGATAIPLGGAYEELADRGYNYGPAFRGLTAVWRRGEELFAEVTLPEQTPARGYGIHPALLDAAMHALTVGLRHDETQRQTMVPFTWSSVRLHADGVRRARVRLAGLDDGTITIDMADSAGAPVLSVRSLALRPLSTVPSEPSHDGLYELAWRSGPELRGSAEISWAEWGSPEPAAVVVLRPTADEDAVPSRMRSVLHATLGVVQQFLSEQRYAASTLAVIIDSGGDPAVAAVRGLVRAAQAENPGRIVLIDAPRQLPTRQLVAAAATGEPELAVAADGTRVPRLVRATSPGAPRPTPWRSDRTVLITGGTGGIGRHIARHLVVEHGVRHLLLVGRRGAAASADLVDELGALGAEVVVSVCDVTDRAALRDVLASIPAEHPLGAIVHAAGVADNGLIDTLTPNRIDRCLAAKADAAWHLHELTRDADLSAFVLISSVAGWLLPAGQGGYAAANVFLDALATHRQAEGLPATSLAYGMWDIDTGLSQWLGTTDRQRMRRQGFSPLTAETALELFDAAVDSGRPVQVPVGIDRAVLRTRDSVPALLAELATTTGRRPSGAPADPGAVRRHLARLPEPEREQWLLTHILENAARLLGHEGVAALDPERDFLESGFDSLAAMELRSALNASTGLSLSTAAIFDHKTPAALARYLRAELGATPSRTDETRREDEARRDDSLYGMFRTAVIDGRAGKGFALLRAAAELREEFTPADRPDRLPVPTRLATGSALPRIICLAPPLATGGPQQYARIAAQLRTGRDVLALPLIGFDAGEPLPTTPAAALEATAGSVLAAAQGEPFVLVGHSSGGLLAYLVTEHLEAAGGPAPAGVVMVDTYPAHAGGEWLLREMAEHMVADEATYGRFDQARLTAMGRYVQLLHEQVPGSVRTPTLFLQCAQSFLAGSAERANWQTQPWDPTHSVVSIEADHFTILEDGSAAVAAAIEDWLAR</sequence>
<dbReference type="CDD" id="cd00833">
    <property type="entry name" value="PKS"/>
    <property type="match status" value="4"/>
</dbReference>
<protein>
    <submittedName>
        <fullName evidence="13">Type I polyketide synthase</fullName>
    </submittedName>
</protein>
<dbReference type="Pfam" id="PF16197">
    <property type="entry name" value="KAsynt_C_assoc"/>
    <property type="match status" value="4"/>
</dbReference>
<evidence type="ECO:0000256" key="7">
    <source>
        <dbReference type="ARBA" id="ARBA00023268"/>
    </source>
</evidence>
<evidence type="ECO:0000256" key="1">
    <source>
        <dbReference type="ARBA" id="ARBA00005189"/>
    </source>
</evidence>
<feature type="region of interest" description="C-terminal hotdog fold" evidence="9">
    <location>
        <begin position="6243"/>
        <end position="6381"/>
    </location>
</feature>
<feature type="region of interest" description="N-terminal hotdog fold" evidence="9">
    <location>
        <begin position="6102"/>
        <end position="6227"/>
    </location>
</feature>
<feature type="domain" description="Carrier" evidence="10">
    <location>
        <begin position="1685"/>
        <end position="1760"/>
    </location>
</feature>
<evidence type="ECO:0000256" key="8">
    <source>
        <dbReference type="ARBA" id="ARBA00023315"/>
    </source>
</evidence>
<dbReference type="EMBL" id="JAAXPE010000015">
    <property type="protein sequence ID" value="NKY87122.1"/>
    <property type="molecule type" value="Genomic_DNA"/>
</dbReference>
<dbReference type="InterPro" id="IPR042104">
    <property type="entry name" value="PKS_dehydratase_sf"/>
</dbReference>
<feature type="domain" description="Ketosynthase family 3 (KS3)" evidence="11">
    <location>
        <begin position="5221"/>
        <end position="5636"/>
    </location>
</feature>
<keyword evidence="2" id="KW-0596">Phosphopantetheine</keyword>
<dbReference type="InterPro" id="IPR020841">
    <property type="entry name" value="PKS_Beta-ketoAc_synthase_dom"/>
</dbReference>
<feature type="active site" description="Proton donor; for dehydratase activity" evidence="9">
    <location>
        <position position="6302"/>
    </location>
</feature>
<feature type="region of interest" description="N-terminal hotdog fold" evidence="9">
    <location>
        <begin position="4407"/>
        <end position="4533"/>
    </location>
</feature>
<dbReference type="PROSITE" id="PS52019">
    <property type="entry name" value="PKS_MFAS_DH"/>
    <property type="match status" value="4"/>
</dbReference>
<feature type="active site" description="Proton donor; for dehydratase activity" evidence="9">
    <location>
        <position position="4607"/>
    </location>
</feature>
<feature type="active site" description="Proton acceptor; for dehydratase activity" evidence="9">
    <location>
        <position position="6134"/>
    </location>
</feature>
<evidence type="ECO:0000256" key="5">
    <source>
        <dbReference type="ARBA" id="ARBA00022832"/>
    </source>
</evidence>
<dbReference type="InterPro" id="IPR001227">
    <property type="entry name" value="Ac_transferase_dom_sf"/>
</dbReference>
<feature type="domain" description="Carrier" evidence="10">
    <location>
        <begin position="6819"/>
        <end position="6894"/>
    </location>
</feature>
<dbReference type="SUPFAM" id="SSF47336">
    <property type="entry name" value="ACP-like"/>
    <property type="match status" value="3"/>
</dbReference>
<keyword evidence="8" id="KW-0012">Acyltransferase</keyword>
<dbReference type="InterPro" id="IPR014030">
    <property type="entry name" value="Ketoacyl_synth_N"/>
</dbReference>
<dbReference type="InterPro" id="IPR036736">
    <property type="entry name" value="ACP-like_sf"/>
</dbReference>
<dbReference type="PROSITE" id="PS00012">
    <property type="entry name" value="PHOSPHOPANTETHEINE"/>
    <property type="match status" value="1"/>
</dbReference>
<feature type="domain" description="PKS/mFAS DH" evidence="12">
    <location>
        <begin position="2671"/>
        <end position="2945"/>
    </location>
</feature>
<feature type="region of interest" description="N-terminal hotdog fold" evidence="9">
    <location>
        <begin position="935"/>
        <end position="1057"/>
    </location>
</feature>
<dbReference type="InterPro" id="IPR050091">
    <property type="entry name" value="PKS_NRPS_Biosynth_Enz"/>
</dbReference>
<dbReference type="Gene3D" id="3.30.70.3290">
    <property type="match status" value="4"/>
</dbReference>
<dbReference type="FunFam" id="1.10.1200.10:FF:000007">
    <property type="entry name" value="Probable polyketide synthase pks17"/>
    <property type="match status" value="3"/>
</dbReference>
<dbReference type="InterPro" id="IPR029058">
    <property type="entry name" value="AB_hydrolase_fold"/>
</dbReference>
<dbReference type="Pfam" id="PF22953">
    <property type="entry name" value="SpnB_Rossmann"/>
    <property type="match status" value="3"/>
</dbReference>
<dbReference type="InterPro" id="IPR001031">
    <property type="entry name" value="Thioesterase"/>
</dbReference>
<dbReference type="InterPro" id="IPR016036">
    <property type="entry name" value="Malonyl_transacylase_ACP-bd"/>
</dbReference>
<feature type="domain" description="PKS/mFAS DH" evidence="12">
    <location>
        <begin position="935"/>
        <end position="1206"/>
    </location>
</feature>
<dbReference type="InterPro" id="IPR016039">
    <property type="entry name" value="Thiolase-like"/>
</dbReference>
<evidence type="ECO:0000259" key="12">
    <source>
        <dbReference type="PROSITE" id="PS52019"/>
    </source>
</evidence>
<dbReference type="InterPro" id="IPR014031">
    <property type="entry name" value="Ketoacyl_synth_C"/>
</dbReference>
<dbReference type="SMART" id="SM00823">
    <property type="entry name" value="PKS_PP"/>
    <property type="match status" value="4"/>
</dbReference>
<comment type="caution">
    <text evidence="13">The sequence shown here is derived from an EMBL/GenBank/DDBJ whole genome shotgun (WGS) entry which is preliminary data.</text>
</comment>
<feature type="region of interest" description="C-terminal hotdog fold" evidence="9">
    <location>
        <begin position="1069"/>
        <end position="1206"/>
    </location>
</feature>
<evidence type="ECO:0000256" key="6">
    <source>
        <dbReference type="ARBA" id="ARBA00023098"/>
    </source>
</evidence>
<feature type="active site" description="Proton acceptor; for dehydratase activity" evidence="9">
    <location>
        <position position="4439"/>
    </location>
</feature>
<keyword evidence="7" id="KW-0511">Multifunctional enzyme</keyword>
<dbReference type="GO" id="GO:0004312">
    <property type="term" value="F:fatty acid synthase activity"/>
    <property type="evidence" value="ECO:0007669"/>
    <property type="project" value="TreeGrafter"/>
</dbReference>
<dbReference type="InterPro" id="IPR055123">
    <property type="entry name" value="SpnB-like_Rossmann"/>
</dbReference>
<dbReference type="SMART" id="SM00824">
    <property type="entry name" value="PKS_TE"/>
    <property type="match status" value="1"/>
</dbReference>
<dbReference type="InterPro" id="IPR049900">
    <property type="entry name" value="PKS_mFAS_DH"/>
</dbReference>
<keyword evidence="5" id="KW-0276">Fatty acid metabolism</keyword>
<dbReference type="InterPro" id="IPR018201">
    <property type="entry name" value="Ketoacyl_synth_AS"/>
</dbReference>
<keyword evidence="4" id="KW-0808">Transferase</keyword>
<feature type="active site" description="Proton acceptor; for dehydratase activity" evidence="9">
    <location>
        <position position="2703"/>
    </location>
</feature>
<dbReference type="InterPro" id="IPR020807">
    <property type="entry name" value="PKS_DH"/>
</dbReference>
<keyword evidence="14" id="KW-1185">Reference proteome</keyword>
<dbReference type="PROSITE" id="PS50075">
    <property type="entry name" value="CARRIER"/>
    <property type="match status" value="4"/>
</dbReference>
<feature type="region of interest" description="C-terminal hotdog fold" evidence="9">
    <location>
        <begin position="2807"/>
        <end position="2945"/>
    </location>
</feature>
<dbReference type="SUPFAM" id="SSF55048">
    <property type="entry name" value="Probable ACP-binding domain of malonyl-CoA ACP transacylase"/>
    <property type="match status" value="4"/>
</dbReference>
<dbReference type="Gene3D" id="3.10.129.110">
    <property type="entry name" value="Polyketide synthase dehydratase"/>
    <property type="match status" value="4"/>
</dbReference>
<feature type="domain" description="PKS/mFAS DH" evidence="12">
    <location>
        <begin position="4407"/>
        <end position="4685"/>
    </location>
</feature>
<feature type="domain" description="Carrier" evidence="10">
    <location>
        <begin position="3419"/>
        <end position="3494"/>
    </location>
</feature>
<dbReference type="InterPro" id="IPR014043">
    <property type="entry name" value="Acyl_transferase_dom"/>
</dbReference>
<dbReference type="InterPro" id="IPR006162">
    <property type="entry name" value="Ppantetheine_attach_site"/>
</dbReference>
<dbReference type="Gene3D" id="1.10.1200.10">
    <property type="entry name" value="ACP-like"/>
    <property type="match status" value="4"/>
</dbReference>
<feature type="active site" description="Proton donor; for dehydratase activity" evidence="9">
    <location>
        <position position="2866"/>
    </location>
</feature>
<dbReference type="Pfam" id="PF00698">
    <property type="entry name" value="Acyl_transf_1"/>
    <property type="match status" value="4"/>
</dbReference>
<dbReference type="SMART" id="SM00825">
    <property type="entry name" value="PKS_KS"/>
    <property type="match status" value="4"/>
</dbReference>